<feature type="repeat" description="ANK" evidence="3">
    <location>
        <begin position="425"/>
        <end position="457"/>
    </location>
</feature>
<dbReference type="SMART" id="SM00248">
    <property type="entry name" value="ANK"/>
    <property type="match status" value="15"/>
</dbReference>
<keyword evidence="8" id="KW-1185">Reference proteome</keyword>
<dbReference type="PROSITE" id="PS50297">
    <property type="entry name" value="ANK_REP_REGION"/>
    <property type="match status" value="5"/>
</dbReference>
<dbReference type="AlphaFoldDB" id="A0AAW0YBG8"/>
<feature type="transmembrane region" description="Helical" evidence="6">
    <location>
        <begin position="798"/>
        <end position="819"/>
    </location>
</feature>
<evidence type="ECO:0000256" key="1">
    <source>
        <dbReference type="ARBA" id="ARBA00022737"/>
    </source>
</evidence>
<organism evidence="7 8">
    <name type="scientific">Cherax quadricarinatus</name>
    <name type="common">Australian red claw crayfish</name>
    <dbReference type="NCBI Taxonomy" id="27406"/>
    <lineage>
        <taxon>Eukaryota</taxon>
        <taxon>Metazoa</taxon>
        <taxon>Ecdysozoa</taxon>
        <taxon>Arthropoda</taxon>
        <taxon>Crustacea</taxon>
        <taxon>Multicrustacea</taxon>
        <taxon>Malacostraca</taxon>
        <taxon>Eumalacostraca</taxon>
        <taxon>Eucarida</taxon>
        <taxon>Decapoda</taxon>
        <taxon>Pleocyemata</taxon>
        <taxon>Astacidea</taxon>
        <taxon>Parastacoidea</taxon>
        <taxon>Parastacidae</taxon>
        <taxon>Cherax</taxon>
    </lineage>
</organism>
<dbReference type="PROSITE" id="PS50088">
    <property type="entry name" value="ANK_REPEAT"/>
    <property type="match status" value="7"/>
</dbReference>
<reference evidence="7 8" key="1">
    <citation type="journal article" date="2024" name="BMC Genomics">
        <title>Genome assembly of redclaw crayfish (Cherax quadricarinatus) provides insights into its immune adaptation and hypoxia tolerance.</title>
        <authorList>
            <person name="Liu Z."/>
            <person name="Zheng J."/>
            <person name="Li H."/>
            <person name="Fang K."/>
            <person name="Wang S."/>
            <person name="He J."/>
            <person name="Zhou D."/>
            <person name="Weng S."/>
            <person name="Chi M."/>
            <person name="Gu Z."/>
            <person name="He J."/>
            <person name="Li F."/>
            <person name="Wang M."/>
        </authorList>
    </citation>
    <scope>NUCLEOTIDE SEQUENCE [LARGE SCALE GENOMIC DNA]</scope>
    <source>
        <strain evidence="7">ZL_2023a</strain>
    </source>
</reference>
<evidence type="ECO:0000256" key="4">
    <source>
        <dbReference type="SAM" id="Coils"/>
    </source>
</evidence>
<keyword evidence="2 3" id="KW-0040">ANK repeat</keyword>
<gene>
    <name evidence="7" type="ORF">OTU49_015202</name>
</gene>
<evidence type="ECO:0000313" key="7">
    <source>
        <dbReference type="EMBL" id="KAK8754258.1"/>
    </source>
</evidence>
<evidence type="ECO:0000256" key="3">
    <source>
        <dbReference type="PROSITE-ProRule" id="PRU00023"/>
    </source>
</evidence>
<feature type="compositionally biased region" description="Polar residues" evidence="5">
    <location>
        <begin position="627"/>
        <end position="651"/>
    </location>
</feature>
<evidence type="ECO:0000256" key="5">
    <source>
        <dbReference type="SAM" id="MobiDB-lite"/>
    </source>
</evidence>
<dbReference type="Pfam" id="PF12796">
    <property type="entry name" value="Ank_2"/>
    <property type="match status" value="4"/>
</dbReference>
<keyword evidence="6" id="KW-0812">Transmembrane</keyword>
<evidence type="ECO:0000256" key="2">
    <source>
        <dbReference type="ARBA" id="ARBA00023043"/>
    </source>
</evidence>
<keyword evidence="6" id="KW-1133">Transmembrane helix</keyword>
<dbReference type="PANTHER" id="PTHR24173:SF74">
    <property type="entry name" value="ANKYRIN REPEAT DOMAIN-CONTAINING PROTEIN 16"/>
    <property type="match status" value="1"/>
</dbReference>
<dbReference type="Gene3D" id="1.25.40.20">
    <property type="entry name" value="Ankyrin repeat-containing domain"/>
    <property type="match status" value="3"/>
</dbReference>
<feature type="transmembrane region" description="Helical" evidence="6">
    <location>
        <begin position="894"/>
        <end position="911"/>
    </location>
</feature>
<feature type="transmembrane region" description="Helical" evidence="6">
    <location>
        <begin position="923"/>
        <end position="953"/>
    </location>
</feature>
<feature type="repeat" description="ANK" evidence="3">
    <location>
        <begin position="223"/>
        <end position="255"/>
    </location>
</feature>
<dbReference type="Pfam" id="PF00023">
    <property type="entry name" value="Ank"/>
    <property type="match status" value="3"/>
</dbReference>
<comment type="caution">
    <text evidence="7">The sequence shown here is derived from an EMBL/GenBank/DDBJ whole genome shotgun (WGS) entry which is preliminary data.</text>
</comment>
<feature type="region of interest" description="Disordered" evidence="5">
    <location>
        <begin position="627"/>
        <end position="692"/>
    </location>
</feature>
<evidence type="ECO:0000256" key="6">
    <source>
        <dbReference type="SAM" id="Phobius"/>
    </source>
</evidence>
<feature type="repeat" description="ANK" evidence="3">
    <location>
        <begin position="395"/>
        <end position="424"/>
    </location>
</feature>
<name>A0AAW0YBG8_CHEQU</name>
<keyword evidence="6" id="KW-0472">Membrane</keyword>
<proteinExistence type="predicted"/>
<evidence type="ECO:0000313" key="8">
    <source>
        <dbReference type="Proteomes" id="UP001445076"/>
    </source>
</evidence>
<feature type="compositionally biased region" description="Polar residues" evidence="5">
    <location>
        <begin position="680"/>
        <end position="692"/>
    </location>
</feature>
<dbReference type="Proteomes" id="UP001445076">
    <property type="component" value="Unassembled WGS sequence"/>
</dbReference>
<dbReference type="SUPFAM" id="SSF48403">
    <property type="entry name" value="Ankyrin repeat"/>
    <property type="match status" value="2"/>
</dbReference>
<dbReference type="PANTHER" id="PTHR24173">
    <property type="entry name" value="ANKYRIN REPEAT CONTAINING"/>
    <property type="match status" value="1"/>
</dbReference>
<keyword evidence="1" id="KW-0677">Repeat</keyword>
<feature type="coiled-coil region" evidence="4">
    <location>
        <begin position="1132"/>
        <end position="1166"/>
    </location>
</feature>
<feature type="transmembrane region" description="Helical" evidence="6">
    <location>
        <begin position="1024"/>
        <end position="1043"/>
    </location>
</feature>
<accession>A0AAW0YBG8</accession>
<dbReference type="EMBL" id="JARKIK010000001">
    <property type="protein sequence ID" value="KAK8754258.1"/>
    <property type="molecule type" value="Genomic_DNA"/>
</dbReference>
<feature type="repeat" description="ANK" evidence="3">
    <location>
        <begin position="121"/>
        <end position="155"/>
    </location>
</feature>
<feature type="transmembrane region" description="Helical" evidence="6">
    <location>
        <begin position="982"/>
        <end position="1004"/>
    </location>
</feature>
<sequence length="1171" mass="133316">MTDQEDVEVRRSLLGSRNPGDVVVSMEEPESAFEVHDTGGMEKCGPKQTNVVNKSMEAHHAAEVGDVHSLQKLVKEHPKNQAIRDNYGNTPLHLAAKGGYLECCKVILGISTKEVNLKNKAGNSPLLLSIATGKKSTEITELLILNGSKLNMTNKCKWTALHIASEKGNVKTLKLLLKHDDKCLQAKEPEGMTPLHVAAKNGHWMICKELVEAGANIEERDSYGSTPLHWAAKMGFTECCRKLLEHNASINSENSIGNTPLHLLYASGKEKPDCARLLIEYGADVNAQNKKDKTPFHLSFRSSIEMTKILSDADVKLQLTDCNGRTALHYAAERPPSDYVKFVMNKKNSKEIVNILDKQEKTALHIAISKKAEKSSKFLIKVGADCSITCGKIGTALHIAAQNGLNEICDYLITKGVKVDTKNSEGLTPLHMAAKEGHKGCCVVLCKRSNSPDVPDNNGMTALHHAAKGKHSSCCNVIIEKYPRSINSKDNFGKTPLHIAVEAKSLECCKVMVTPKADLWATSLTGSPIKIAYEADSHDIFKFLLDKVEVNRSQGKKDINFQELFEKSLENNDRKMMEIIIDSCFWEEAFKPAEEILEKKLKNKNLILLVKDYPDLVRRVLDKCIQTPDNSKDTQQQPPDNSEDTQQQPPDNSEDTQQKPSDNSEDTQQKPPDNSEDTQQKPPDNSKDTQQQSHTRYLVHYLDEAYPLPGKKESVTCNNKSATRLNTGNQNSLLREPFETESGKLVAGVELAKVDQDWRNDHLLECIIRYKHHDLLKHPLVTCWLQYKWKQYIRWHQVFCLVMACFLAILLTVFTVISWDWMYMQKTYNITQSLVCSTGDEKPFAPQLKHLLKQENKVPHDLGIVILLALSIGILQDLYKILRLRMRYMKWENFNFLLCTTTTFIFIIDITSCSKSTNMRENWQWLVGVVAVVTSWLNVLLMTSAFLMTNVFLMTRSVSLRTRILRFCSSSFFQVIHLLRTLFWITFPLVVIGTLIYIINTIGIKGEIAYNHVWDSVIQVISQPWVGTAIYVALTIVIWFEMFDKKIKKQKKKYMDSQSTFIVEIILNIDVLYPYLRKKFYVFWILKHAKKNLRLPLQRNKDEEELSETESDSEVLYNIKGKFEKLQQDIEKRNLQDEEDNIKGEIKTIQEDIKELKILLQDIKKNTDKKN</sequence>
<feature type="repeat" description="ANK" evidence="3">
    <location>
        <begin position="87"/>
        <end position="108"/>
    </location>
</feature>
<keyword evidence="4" id="KW-0175">Coiled coil</keyword>
<dbReference type="InterPro" id="IPR036770">
    <property type="entry name" value="Ankyrin_rpt-contain_sf"/>
</dbReference>
<dbReference type="PRINTS" id="PR01415">
    <property type="entry name" value="ANKYRIN"/>
</dbReference>
<feature type="repeat" description="ANK" evidence="3">
    <location>
        <begin position="190"/>
        <end position="222"/>
    </location>
</feature>
<dbReference type="InterPro" id="IPR002110">
    <property type="entry name" value="Ankyrin_rpt"/>
</dbReference>
<feature type="repeat" description="ANK" evidence="3">
    <location>
        <begin position="256"/>
        <end position="290"/>
    </location>
</feature>
<protein>
    <submittedName>
        <fullName evidence="7">Uncharacterized protein</fullName>
    </submittedName>
</protein>